<gene>
    <name evidence="2" type="ORF">DU504_13310</name>
</gene>
<organism evidence="2 3">
    <name type="scientific">Haloplanus salinus</name>
    <dbReference type="NCBI Taxonomy" id="1126245"/>
    <lineage>
        <taxon>Archaea</taxon>
        <taxon>Methanobacteriati</taxon>
        <taxon>Methanobacteriota</taxon>
        <taxon>Stenosarchaea group</taxon>
        <taxon>Halobacteria</taxon>
        <taxon>Halobacteriales</taxon>
        <taxon>Haloferacaceae</taxon>
        <taxon>Haloplanus</taxon>
    </lineage>
</organism>
<sequence>MLVGMDKPVYVLQRGDEVTRRSTRPHCVSLPTGGAGTARRST</sequence>
<evidence type="ECO:0000313" key="2">
    <source>
        <dbReference type="EMBL" id="RCU48198.1"/>
    </source>
</evidence>
<protein>
    <submittedName>
        <fullName evidence="2">Uncharacterized protein</fullName>
    </submittedName>
</protein>
<keyword evidence="3" id="KW-1185">Reference proteome</keyword>
<comment type="caution">
    <text evidence="2">The sequence shown here is derived from an EMBL/GenBank/DDBJ whole genome shotgun (WGS) entry which is preliminary data.</text>
</comment>
<feature type="region of interest" description="Disordered" evidence="1">
    <location>
        <begin position="21"/>
        <end position="42"/>
    </location>
</feature>
<dbReference type="EMBL" id="QPHM01000001">
    <property type="protein sequence ID" value="RCU48198.1"/>
    <property type="molecule type" value="Genomic_DNA"/>
</dbReference>
<dbReference type="AlphaFoldDB" id="A0A368NCH3"/>
<accession>A0A368NCH3</accession>
<evidence type="ECO:0000256" key="1">
    <source>
        <dbReference type="SAM" id="MobiDB-lite"/>
    </source>
</evidence>
<name>A0A368NCH3_9EURY</name>
<reference evidence="2 3" key="1">
    <citation type="submission" date="2018-07" db="EMBL/GenBank/DDBJ databases">
        <title>Genome sequences of Haloplanus salinus JCM 18368T.</title>
        <authorList>
            <person name="Kim Y.B."/>
            <person name="Roh S.W."/>
        </authorList>
    </citation>
    <scope>NUCLEOTIDE SEQUENCE [LARGE SCALE GENOMIC DNA]</scope>
    <source>
        <strain evidence="2 3">JCM 18368</strain>
    </source>
</reference>
<proteinExistence type="predicted"/>
<evidence type="ECO:0000313" key="3">
    <source>
        <dbReference type="Proteomes" id="UP000252189"/>
    </source>
</evidence>
<dbReference type="Proteomes" id="UP000252189">
    <property type="component" value="Unassembled WGS sequence"/>
</dbReference>